<gene>
    <name evidence="6" type="ORF">GCM10009098_31610</name>
</gene>
<feature type="transmembrane region" description="Helical" evidence="4">
    <location>
        <begin position="139"/>
        <end position="164"/>
    </location>
</feature>
<feature type="transmembrane region" description="Helical" evidence="4">
    <location>
        <begin position="28"/>
        <end position="46"/>
    </location>
</feature>
<keyword evidence="4" id="KW-0472">Membrane</keyword>
<dbReference type="RefSeq" id="WP_226767929.1">
    <property type="nucleotide sequence ID" value="NZ_BAAAEO010000005.1"/>
</dbReference>
<dbReference type="EC" id="2.7.7.65" evidence="1"/>
<evidence type="ECO:0000256" key="2">
    <source>
        <dbReference type="ARBA" id="ARBA00034247"/>
    </source>
</evidence>
<dbReference type="Proteomes" id="UP001501169">
    <property type="component" value="Unassembled WGS sequence"/>
</dbReference>
<dbReference type="PANTHER" id="PTHR45138">
    <property type="entry name" value="REGULATORY COMPONENTS OF SENSORY TRANSDUCTION SYSTEM"/>
    <property type="match status" value="1"/>
</dbReference>
<comment type="catalytic activity">
    <reaction evidence="2">
        <text>2 GTP = 3',3'-c-di-GMP + 2 diphosphate</text>
        <dbReference type="Rhea" id="RHEA:24898"/>
        <dbReference type="ChEBI" id="CHEBI:33019"/>
        <dbReference type="ChEBI" id="CHEBI:37565"/>
        <dbReference type="ChEBI" id="CHEBI:58805"/>
        <dbReference type="EC" id="2.7.7.65"/>
    </reaction>
</comment>
<feature type="compositionally biased region" description="Polar residues" evidence="3">
    <location>
        <begin position="370"/>
        <end position="382"/>
    </location>
</feature>
<dbReference type="NCBIfam" id="TIGR00254">
    <property type="entry name" value="GGDEF"/>
    <property type="match status" value="1"/>
</dbReference>
<evidence type="ECO:0000256" key="3">
    <source>
        <dbReference type="SAM" id="MobiDB-lite"/>
    </source>
</evidence>
<keyword evidence="4" id="KW-1133">Transmembrane helix</keyword>
<evidence type="ECO:0000259" key="5">
    <source>
        <dbReference type="PROSITE" id="PS50887"/>
    </source>
</evidence>
<name>A0ABP3P6C3_9GAMM</name>
<comment type="caution">
    <text evidence="6">The sequence shown here is derived from an EMBL/GenBank/DDBJ whole genome shotgun (WGS) entry which is preliminary data.</text>
</comment>
<evidence type="ECO:0000256" key="1">
    <source>
        <dbReference type="ARBA" id="ARBA00012528"/>
    </source>
</evidence>
<dbReference type="PROSITE" id="PS50887">
    <property type="entry name" value="GGDEF"/>
    <property type="match status" value="1"/>
</dbReference>
<feature type="transmembrane region" description="Helical" evidence="4">
    <location>
        <begin position="79"/>
        <end position="98"/>
    </location>
</feature>
<feature type="compositionally biased region" description="Basic and acidic residues" evidence="3">
    <location>
        <begin position="360"/>
        <end position="369"/>
    </location>
</feature>
<feature type="transmembrane region" description="Helical" evidence="4">
    <location>
        <begin position="209"/>
        <end position="225"/>
    </location>
</feature>
<sequence>MACSVRLPANIQLRTTAVSQAVNVEVQVHLFVLLPLPLILLLYWQFPAQLTAVSALFPALVYAAIALTAALASLMRQWHWLYSLCLLGSHYLVVQQALQRPLSDERTLALSIFLPLCFTIIALLLQLQHKPQLLTKRGLALLAVVLLAPLTMLWLPLASWQAALPLPAAFFQPVSERFLLGWGQLWWIAVVASCWLGLLNFYAANSQRWGQFGAWLAVMAFYLFIQEPDMSGWMTLAACLILLLSLSSQMLQLAYIDELTQLPQRRALLSHLSRLGRRSAITMLDVDHFKKFNDTYGHDVGDQVLKLLGSVLASERGLTAYRYGGEEFTLVFSHNKTETLAEKLEQVRARVADYPLVIRQQDRPKDSKSGKQQRGSNAGSKTVHVTISLGCAIRRSGESTEQLLKRADEALYSAKKAGRNQVAFAK</sequence>
<evidence type="ECO:0000313" key="6">
    <source>
        <dbReference type="EMBL" id="GAA0561196.1"/>
    </source>
</evidence>
<dbReference type="EMBL" id="BAAAEO010000005">
    <property type="protein sequence ID" value="GAA0561196.1"/>
    <property type="molecule type" value="Genomic_DNA"/>
</dbReference>
<feature type="transmembrane region" description="Helical" evidence="4">
    <location>
        <begin position="231"/>
        <end position="256"/>
    </location>
</feature>
<evidence type="ECO:0000256" key="4">
    <source>
        <dbReference type="SAM" id="Phobius"/>
    </source>
</evidence>
<protein>
    <recommendedName>
        <fullName evidence="1">diguanylate cyclase</fullName>
        <ecNumber evidence="1">2.7.7.65</ecNumber>
    </recommendedName>
</protein>
<feature type="region of interest" description="Disordered" evidence="3">
    <location>
        <begin position="358"/>
        <end position="382"/>
    </location>
</feature>
<evidence type="ECO:0000313" key="7">
    <source>
        <dbReference type="Proteomes" id="UP001501169"/>
    </source>
</evidence>
<organism evidence="6 7">
    <name type="scientific">Rheinheimera aquimaris</name>
    <dbReference type="NCBI Taxonomy" id="412437"/>
    <lineage>
        <taxon>Bacteria</taxon>
        <taxon>Pseudomonadati</taxon>
        <taxon>Pseudomonadota</taxon>
        <taxon>Gammaproteobacteria</taxon>
        <taxon>Chromatiales</taxon>
        <taxon>Chromatiaceae</taxon>
        <taxon>Rheinheimera</taxon>
    </lineage>
</organism>
<dbReference type="InterPro" id="IPR029787">
    <property type="entry name" value="Nucleotide_cyclase"/>
</dbReference>
<dbReference type="InterPro" id="IPR000160">
    <property type="entry name" value="GGDEF_dom"/>
</dbReference>
<dbReference type="CDD" id="cd01949">
    <property type="entry name" value="GGDEF"/>
    <property type="match status" value="1"/>
</dbReference>
<keyword evidence="7" id="KW-1185">Reference proteome</keyword>
<reference evidence="7" key="1">
    <citation type="journal article" date="2019" name="Int. J. Syst. Evol. Microbiol.">
        <title>The Global Catalogue of Microorganisms (GCM) 10K type strain sequencing project: providing services to taxonomists for standard genome sequencing and annotation.</title>
        <authorList>
            <consortium name="The Broad Institute Genomics Platform"/>
            <consortium name="The Broad Institute Genome Sequencing Center for Infectious Disease"/>
            <person name="Wu L."/>
            <person name="Ma J."/>
        </authorList>
    </citation>
    <scope>NUCLEOTIDE SEQUENCE [LARGE SCALE GENOMIC DNA]</scope>
    <source>
        <strain evidence="7">JCM 14331</strain>
    </source>
</reference>
<dbReference type="SMART" id="SM00267">
    <property type="entry name" value="GGDEF"/>
    <property type="match status" value="1"/>
</dbReference>
<feature type="domain" description="GGDEF" evidence="5">
    <location>
        <begin position="277"/>
        <end position="426"/>
    </location>
</feature>
<accession>A0ABP3P6C3</accession>
<dbReference type="Gene3D" id="3.30.70.270">
    <property type="match status" value="1"/>
</dbReference>
<keyword evidence="4" id="KW-0812">Transmembrane</keyword>
<feature type="transmembrane region" description="Helical" evidence="4">
    <location>
        <begin position="110"/>
        <end position="127"/>
    </location>
</feature>
<dbReference type="InterPro" id="IPR043128">
    <property type="entry name" value="Rev_trsase/Diguanyl_cyclase"/>
</dbReference>
<feature type="transmembrane region" description="Helical" evidence="4">
    <location>
        <begin position="184"/>
        <end position="202"/>
    </location>
</feature>
<dbReference type="SUPFAM" id="SSF55073">
    <property type="entry name" value="Nucleotide cyclase"/>
    <property type="match status" value="1"/>
</dbReference>
<dbReference type="InterPro" id="IPR050469">
    <property type="entry name" value="Diguanylate_Cyclase"/>
</dbReference>
<feature type="transmembrane region" description="Helical" evidence="4">
    <location>
        <begin position="52"/>
        <end position="72"/>
    </location>
</feature>
<proteinExistence type="predicted"/>
<dbReference type="PANTHER" id="PTHR45138:SF9">
    <property type="entry name" value="DIGUANYLATE CYCLASE DGCM-RELATED"/>
    <property type="match status" value="1"/>
</dbReference>
<dbReference type="Pfam" id="PF00990">
    <property type="entry name" value="GGDEF"/>
    <property type="match status" value="2"/>
</dbReference>